<keyword evidence="13" id="KW-0969">Cilium</keyword>
<evidence type="ECO:0000256" key="9">
    <source>
        <dbReference type="ARBA" id="ARBA00025044"/>
    </source>
</evidence>
<dbReference type="InterPro" id="IPR036429">
    <property type="entry name" value="SpoA-like_sf"/>
</dbReference>
<evidence type="ECO:0000256" key="6">
    <source>
        <dbReference type="ARBA" id="ARBA00022779"/>
    </source>
</evidence>
<dbReference type="GO" id="GO:0050918">
    <property type="term" value="P:positive chemotaxis"/>
    <property type="evidence" value="ECO:0007669"/>
    <property type="project" value="TreeGrafter"/>
</dbReference>
<evidence type="ECO:0000256" key="7">
    <source>
        <dbReference type="ARBA" id="ARBA00023136"/>
    </source>
</evidence>
<dbReference type="PANTHER" id="PTHR30034:SF3">
    <property type="entry name" value="FLAGELLAR MOTOR SWITCH PROTEIN FLIM"/>
    <property type="match status" value="1"/>
</dbReference>
<dbReference type="GO" id="GO:0003774">
    <property type="term" value="F:cytoskeletal motor activity"/>
    <property type="evidence" value="ECO:0007669"/>
    <property type="project" value="InterPro"/>
</dbReference>
<keyword evidence="3 11" id="KW-1003">Cell membrane</keyword>
<dbReference type="Proteomes" id="UP000637061">
    <property type="component" value="Unassembled WGS sequence"/>
</dbReference>
<dbReference type="NCBIfam" id="TIGR01397">
    <property type="entry name" value="fliM_switch"/>
    <property type="match status" value="1"/>
</dbReference>
<keyword evidence="7 11" id="KW-0472">Membrane</keyword>
<keyword evidence="8 11" id="KW-0975">Bacterial flagellum</keyword>
<evidence type="ECO:0000256" key="2">
    <source>
        <dbReference type="ARBA" id="ARBA00021898"/>
    </source>
</evidence>
<evidence type="ECO:0000313" key="14">
    <source>
        <dbReference type="Proteomes" id="UP000637061"/>
    </source>
</evidence>
<dbReference type="SUPFAM" id="SSF103039">
    <property type="entry name" value="CheC-like"/>
    <property type="match status" value="1"/>
</dbReference>
<gene>
    <name evidence="13" type="primary">fliM</name>
    <name evidence="13" type="ORF">JEU22_01370</name>
</gene>
<dbReference type="Pfam" id="PF01052">
    <property type="entry name" value="FliMN_C"/>
    <property type="match status" value="1"/>
</dbReference>
<evidence type="ECO:0000256" key="4">
    <source>
        <dbReference type="ARBA" id="ARBA00022500"/>
    </source>
</evidence>
<comment type="subcellular location">
    <subcellularLocation>
        <location evidence="11">Cell inner membrane</location>
        <topology evidence="11">Peripheral membrane protein</topology>
    </subcellularLocation>
    <subcellularLocation>
        <location evidence="11">Bacterial flagellum basal body</location>
    </subcellularLocation>
</comment>
<comment type="similarity">
    <text evidence="1 11">Belongs to the FliM family.</text>
</comment>
<reference evidence="13" key="1">
    <citation type="submission" date="2020-12" db="EMBL/GenBank/DDBJ databases">
        <title>Enhanced detection system for hospital associated transmission using whole genome sequencing surveillance.</title>
        <authorList>
            <person name="Harrison L.H."/>
            <person name="Van Tyne D."/>
            <person name="Marsh J.W."/>
            <person name="Griffith M.P."/>
            <person name="Snyder D.J."/>
            <person name="Cooper V.S."/>
            <person name="Mustapha M."/>
        </authorList>
    </citation>
    <scope>NUCLEOTIDE SEQUENCE</scope>
    <source>
        <strain evidence="13">PSB00042</strain>
    </source>
</reference>
<dbReference type="InterPro" id="IPR001543">
    <property type="entry name" value="FliN-like_C"/>
</dbReference>
<evidence type="ECO:0000259" key="12">
    <source>
        <dbReference type="Pfam" id="PF01052"/>
    </source>
</evidence>
<dbReference type="RefSeq" id="WP_198746163.1">
    <property type="nucleotide sequence ID" value="NZ_JAEHTE010000001.1"/>
</dbReference>
<dbReference type="GO" id="GO:0005886">
    <property type="term" value="C:plasma membrane"/>
    <property type="evidence" value="ECO:0007669"/>
    <property type="project" value="UniProtKB-SubCell"/>
</dbReference>
<keyword evidence="4 11" id="KW-0145">Chemotaxis</keyword>
<comment type="caution">
    <text evidence="13">The sequence shown here is derived from an EMBL/GenBank/DDBJ whole genome shotgun (WGS) entry which is preliminary data.</text>
</comment>
<dbReference type="Gene3D" id="3.40.1550.10">
    <property type="entry name" value="CheC-like"/>
    <property type="match status" value="1"/>
</dbReference>
<evidence type="ECO:0000256" key="3">
    <source>
        <dbReference type="ARBA" id="ARBA00022475"/>
    </source>
</evidence>
<dbReference type="CDD" id="cd17908">
    <property type="entry name" value="FliM"/>
    <property type="match status" value="1"/>
</dbReference>
<keyword evidence="13" id="KW-0966">Cell projection</keyword>
<dbReference type="SUPFAM" id="SSF101801">
    <property type="entry name" value="Surface presentation of antigens (SPOA)"/>
    <property type="match status" value="1"/>
</dbReference>
<dbReference type="GO" id="GO:0009425">
    <property type="term" value="C:bacterial-type flagellum basal body"/>
    <property type="evidence" value="ECO:0007669"/>
    <property type="project" value="UniProtKB-SubCell"/>
</dbReference>
<comment type="function">
    <text evidence="9 11">FliM is one of three proteins (FliG, FliN, FliM) that forms the rotor-mounted switch complex (C ring), located at the base of the basal body. This complex interacts with the CheY and CheZ chemotaxis proteins, in addition to contacting components of the motor that determine the direction of flagellar rotation.</text>
</comment>
<keyword evidence="5 11" id="KW-0997">Cell inner membrane</keyword>
<dbReference type="GO" id="GO:0071978">
    <property type="term" value="P:bacterial-type flagellum-dependent swarming motility"/>
    <property type="evidence" value="ECO:0007669"/>
    <property type="project" value="TreeGrafter"/>
</dbReference>
<keyword evidence="6 11" id="KW-0283">Flagellar rotation</keyword>
<evidence type="ECO:0000256" key="8">
    <source>
        <dbReference type="ARBA" id="ARBA00023143"/>
    </source>
</evidence>
<proteinExistence type="inferred from homology"/>
<accession>A0A8I1JI31</accession>
<dbReference type="AlphaFoldDB" id="A0A8I1JI31"/>
<evidence type="ECO:0000256" key="11">
    <source>
        <dbReference type="PIRNR" id="PIRNR002888"/>
    </source>
</evidence>
<protein>
    <recommendedName>
        <fullName evidence="2 10">Flagellar motor switch protein FliM</fullName>
    </recommendedName>
</protein>
<evidence type="ECO:0000256" key="5">
    <source>
        <dbReference type="ARBA" id="ARBA00022519"/>
    </source>
</evidence>
<dbReference type="InterPro" id="IPR028976">
    <property type="entry name" value="CheC-like_sf"/>
</dbReference>
<dbReference type="Pfam" id="PF02154">
    <property type="entry name" value="FliM"/>
    <property type="match status" value="1"/>
</dbReference>
<sequence length="319" mass="36094">MKPQGEMTRYDPATQRRQIRDRLHALELINERFARNFRAGLFSLLRKSSDVTASGLSYISQAQLEDQSQEPMNYNLISMKPLRGMGLISFPSSMVFMAIENLFGGEGRGVSAGQREHTPTEQRIIERLLTLATESYRQAWSAVYAIRPEFVRSETISKFANIANSPNETLISTKFTLEIGNFSASFFINLPFSMVEPIKEALTNTLLDHHSDDPVTWSRRISSELQDSRIELVCNFLYIDTTINDFVALKVGDVLPIALPKEVTATVDEVPVMVCDYGVQEDHTALRVKEFINHTLLNNKPSGRFVRDAALEVKDVRND</sequence>
<dbReference type="InterPro" id="IPR001689">
    <property type="entry name" value="Flag_FliM"/>
</dbReference>
<dbReference type="EMBL" id="JAEHTE010000001">
    <property type="protein sequence ID" value="MBI6882548.1"/>
    <property type="molecule type" value="Genomic_DNA"/>
</dbReference>
<evidence type="ECO:0000256" key="10">
    <source>
        <dbReference type="NCBIfam" id="TIGR01397"/>
    </source>
</evidence>
<organism evidence="13 14">
    <name type="scientific">Pseudomonas putida</name>
    <name type="common">Arthrobacter siderocapsulatus</name>
    <dbReference type="NCBI Taxonomy" id="303"/>
    <lineage>
        <taxon>Bacteria</taxon>
        <taxon>Pseudomonadati</taxon>
        <taxon>Pseudomonadota</taxon>
        <taxon>Gammaproteobacteria</taxon>
        <taxon>Pseudomonadales</taxon>
        <taxon>Pseudomonadaceae</taxon>
        <taxon>Pseudomonas</taxon>
    </lineage>
</organism>
<evidence type="ECO:0000256" key="1">
    <source>
        <dbReference type="ARBA" id="ARBA00011049"/>
    </source>
</evidence>
<name>A0A8I1JI31_PSEPU</name>
<evidence type="ECO:0000313" key="13">
    <source>
        <dbReference type="EMBL" id="MBI6882548.1"/>
    </source>
</evidence>
<dbReference type="PANTHER" id="PTHR30034">
    <property type="entry name" value="FLAGELLAR MOTOR SWITCH PROTEIN FLIM"/>
    <property type="match status" value="1"/>
</dbReference>
<keyword evidence="13" id="KW-0282">Flagellum</keyword>
<feature type="domain" description="Flagellar motor switch protein FliN-like C-terminal" evidence="12">
    <location>
        <begin position="224"/>
        <end position="292"/>
    </location>
</feature>
<dbReference type="PRINTS" id="PR00955">
    <property type="entry name" value="FLGMOTORFLIM"/>
</dbReference>
<dbReference type="PIRSF" id="PIRSF002888">
    <property type="entry name" value="FliM"/>
    <property type="match status" value="1"/>
</dbReference>